<comment type="caution">
    <text evidence="1">The sequence shown here is derived from an EMBL/GenBank/DDBJ whole genome shotgun (WGS) entry which is preliminary data.</text>
</comment>
<evidence type="ECO:0000313" key="1">
    <source>
        <dbReference type="EMBL" id="GBM13803.1"/>
    </source>
</evidence>
<accession>A0A4Y2DAI9</accession>
<dbReference type="AlphaFoldDB" id="A0A4Y2DAI9"/>
<dbReference type="EMBL" id="BGPR01000334">
    <property type="protein sequence ID" value="GBM13803.1"/>
    <property type="molecule type" value="Genomic_DNA"/>
</dbReference>
<organism evidence="1 2">
    <name type="scientific">Araneus ventricosus</name>
    <name type="common">Orbweaver spider</name>
    <name type="synonym">Epeira ventricosa</name>
    <dbReference type="NCBI Taxonomy" id="182803"/>
    <lineage>
        <taxon>Eukaryota</taxon>
        <taxon>Metazoa</taxon>
        <taxon>Ecdysozoa</taxon>
        <taxon>Arthropoda</taxon>
        <taxon>Chelicerata</taxon>
        <taxon>Arachnida</taxon>
        <taxon>Araneae</taxon>
        <taxon>Araneomorphae</taxon>
        <taxon>Entelegynae</taxon>
        <taxon>Araneoidea</taxon>
        <taxon>Araneidae</taxon>
        <taxon>Araneus</taxon>
    </lineage>
</organism>
<name>A0A4Y2DAI9_ARAVE</name>
<evidence type="ECO:0000313" key="2">
    <source>
        <dbReference type="Proteomes" id="UP000499080"/>
    </source>
</evidence>
<dbReference type="Proteomes" id="UP000499080">
    <property type="component" value="Unassembled WGS sequence"/>
</dbReference>
<gene>
    <name evidence="1" type="ORF">AVEN_50147_1</name>
</gene>
<reference evidence="1 2" key="1">
    <citation type="journal article" date="2019" name="Sci. Rep.">
        <title>Orb-weaving spider Araneus ventricosus genome elucidates the spidroin gene catalogue.</title>
        <authorList>
            <person name="Kono N."/>
            <person name="Nakamura H."/>
            <person name="Ohtoshi R."/>
            <person name="Moran D.A.P."/>
            <person name="Shinohara A."/>
            <person name="Yoshida Y."/>
            <person name="Fujiwara M."/>
            <person name="Mori M."/>
            <person name="Tomita M."/>
            <person name="Arakawa K."/>
        </authorList>
    </citation>
    <scope>NUCLEOTIDE SEQUENCE [LARGE SCALE GENOMIC DNA]</scope>
</reference>
<keyword evidence="2" id="KW-1185">Reference proteome</keyword>
<sequence>MNEDRTCLFGVSFEVTTLCNYVFSPSFMQRCKCRLQASFRHLFQCLRRCTSSELENRCLLSKFFIRGKSHKGRDQENKPVVEILECDVLTGNLTAGGTRETAYYCDGVFTPSSRIQFL</sequence>
<proteinExistence type="predicted"/>
<protein>
    <submittedName>
        <fullName evidence="1">Uncharacterized protein</fullName>
    </submittedName>
</protein>